<keyword evidence="2" id="KW-0175">Coiled coil</keyword>
<feature type="coiled-coil region" evidence="2">
    <location>
        <begin position="398"/>
        <end position="428"/>
    </location>
</feature>
<dbReference type="PANTHER" id="PTHR22603">
    <property type="entry name" value="CHOLINE/ETHANOALAMINE KINASE"/>
    <property type="match status" value="1"/>
</dbReference>
<dbReference type="PANTHER" id="PTHR22603:SF93">
    <property type="entry name" value="RE24176P"/>
    <property type="match status" value="1"/>
</dbReference>
<dbReference type="Proteomes" id="UP000318582">
    <property type="component" value="Unassembled WGS sequence"/>
</dbReference>
<dbReference type="InterPro" id="IPR011009">
    <property type="entry name" value="Kinase-like_dom_sf"/>
</dbReference>
<dbReference type="EMBL" id="QEAQ01000258">
    <property type="protein sequence ID" value="TPX53034.1"/>
    <property type="molecule type" value="Genomic_DNA"/>
</dbReference>
<dbReference type="GO" id="GO:0004305">
    <property type="term" value="F:ethanolamine kinase activity"/>
    <property type="evidence" value="ECO:0007669"/>
    <property type="project" value="TreeGrafter"/>
</dbReference>
<dbReference type="GO" id="GO:0005737">
    <property type="term" value="C:cytoplasm"/>
    <property type="evidence" value="ECO:0007669"/>
    <property type="project" value="TreeGrafter"/>
</dbReference>
<reference evidence="4 5" key="1">
    <citation type="journal article" date="2019" name="Sci. Rep.">
        <title>Comparative genomics of chytrid fungi reveal insights into the obligate biotrophic and pathogenic lifestyle of Synchytrium endobioticum.</title>
        <authorList>
            <person name="van de Vossenberg B.T.L.H."/>
            <person name="Warris S."/>
            <person name="Nguyen H.D.T."/>
            <person name="van Gent-Pelzer M.P.E."/>
            <person name="Joly D.L."/>
            <person name="van de Geest H.C."/>
            <person name="Bonants P.J.M."/>
            <person name="Smith D.S."/>
            <person name="Levesque C.A."/>
            <person name="van der Lee T.A.J."/>
        </authorList>
    </citation>
    <scope>NUCLEOTIDE SEQUENCE [LARGE SCALE GENOMIC DNA]</scope>
    <source>
        <strain evidence="4 5">CBS 809.83</strain>
    </source>
</reference>
<dbReference type="GO" id="GO:0004103">
    <property type="term" value="F:choline kinase activity"/>
    <property type="evidence" value="ECO:0007669"/>
    <property type="project" value="TreeGrafter"/>
</dbReference>
<dbReference type="Gene3D" id="3.90.1200.10">
    <property type="match status" value="1"/>
</dbReference>
<evidence type="ECO:0000313" key="5">
    <source>
        <dbReference type="Proteomes" id="UP000318582"/>
    </source>
</evidence>
<dbReference type="GO" id="GO:0006646">
    <property type="term" value="P:phosphatidylethanolamine biosynthetic process"/>
    <property type="evidence" value="ECO:0007669"/>
    <property type="project" value="TreeGrafter"/>
</dbReference>
<dbReference type="STRING" id="109895.A0A507DMY5"/>
<dbReference type="Gene3D" id="3.30.200.20">
    <property type="entry name" value="Phosphorylase Kinase, domain 1"/>
    <property type="match status" value="1"/>
</dbReference>
<sequence length="478" mass="55063">MSRAHRAAAVDTEKLPRPETPTPVPIRIDVQRRDLPLATAAEPLSPAAEHPPPNTLQQHSHHHDHTDNDSDVSDLSDLGLDETKAKLFRFLQDSRVPVSVSQINPHNKGEKLQTSVLQLLKELMPEYWGSVEKASDVKLERVSGAMTNSVYFVTGPDHKLEKECGESHHKVLLRIYGSGADQFISRDREMFWLCKMSEKGVAPKLLGAFANGRFEQFLNSTTLTKEDFREPSTSQQIAQQLFKLHQLIHSSDDADEVESTKESDIWNKMRRWQKMAAKEMAKLKKSQPDRYATMKTAVRDMKGIKAEIAQVEQHLHSTGSPLVFAHNDAQYGNVLRLEKDNSLMVVDYEYSSINYRGYDFANHFCEWAADYHSDTPHKMHFDQFPTRVQQLIFFNAYIDAANNDSENNKDEEEKKQDREKQLAFMYKETNKFTLASHLLWGLWGIMQAGETEIDFDYVAYACERFNQYWKTKEEMLML</sequence>
<evidence type="ECO:0000313" key="4">
    <source>
        <dbReference type="EMBL" id="TPX53034.1"/>
    </source>
</evidence>
<dbReference type="CDD" id="cd05157">
    <property type="entry name" value="ETNK_euk"/>
    <property type="match status" value="1"/>
</dbReference>
<dbReference type="AlphaFoldDB" id="A0A507DMY5"/>
<accession>A0A507DMY5</accession>
<evidence type="ECO:0000256" key="2">
    <source>
        <dbReference type="SAM" id="Coils"/>
    </source>
</evidence>
<evidence type="ECO:0000256" key="1">
    <source>
        <dbReference type="ARBA" id="ARBA00038211"/>
    </source>
</evidence>
<feature type="region of interest" description="Disordered" evidence="3">
    <location>
        <begin position="1"/>
        <end position="76"/>
    </location>
</feature>
<dbReference type="Pfam" id="PF01633">
    <property type="entry name" value="Choline_kinase"/>
    <property type="match status" value="1"/>
</dbReference>
<dbReference type="SUPFAM" id="SSF56112">
    <property type="entry name" value="Protein kinase-like (PK-like)"/>
    <property type="match status" value="1"/>
</dbReference>
<keyword evidence="5" id="KW-1185">Reference proteome</keyword>
<comment type="caution">
    <text evidence="4">The sequence shown here is derived from an EMBL/GenBank/DDBJ whole genome shotgun (WGS) entry which is preliminary data.</text>
</comment>
<proteinExistence type="inferred from homology"/>
<evidence type="ECO:0008006" key="6">
    <source>
        <dbReference type="Google" id="ProtNLM"/>
    </source>
</evidence>
<comment type="similarity">
    <text evidence="1">Belongs to the choline/ethanolamine kinase family.</text>
</comment>
<name>A0A507DMY5_9FUNG</name>
<gene>
    <name evidence="4" type="ORF">PhCBS80983_g06373</name>
</gene>
<evidence type="ECO:0000256" key="3">
    <source>
        <dbReference type="SAM" id="MobiDB-lite"/>
    </source>
</evidence>
<organism evidence="4 5">
    <name type="scientific">Powellomyces hirtus</name>
    <dbReference type="NCBI Taxonomy" id="109895"/>
    <lineage>
        <taxon>Eukaryota</taxon>
        <taxon>Fungi</taxon>
        <taxon>Fungi incertae sedis</taxon>
        <taxon>Chytridiomycota</taxon>
        <taxon>Chytridiomycota incertae sedis</taxon>
        <taxon>Chytridiomycetes</taxon>
        <taxon>Spizellomycetales</taxon>
        <taxon>Powellomycetaceae</taxon>
        <taxon>Powellomyces</taxon>
    </lineage>
</organism>
<protein>
    <recommendedName>
        <fullName evidence="6">Choline kinase N-terminal domain-containing protein</fullName>
    </recommendedName>
</protein>